<dbReference type="GeneID" id="34581360"/>
<evidence type="ECO:0000259" key="1">
    <source>
        <dbReference type="PROSITE" id="PS51186"/>
    </source>
</evidence>
<dbReference type="GO" id="GO:0016747">
    <property type="term" value="F:acyltransferase activity, transferring groups other than amino-acyl groups"/>
    <property type="evidence" value="ECO:0007669"/>
    <property type="project" value="InterPro"/>
</dbReference>
<dbReference type="RefSeq" id="XP_022483520.1">
    <property type="nucleotide sequence ID" value="XM_022636626.1"/>
</dbReference>
<feature type="domain" description="N-acetyltransferase" evidence="1">
    <location>
        <begin position="15"/>
        <end position="183"/>
    </location>
</feature>
<proteinExistence type="predicted"/>
<dbReference type="PANTHER" id="PTHR43792:SF16">
    <property type="entry name" value="N-ACETYLTRANSFERASE DOMAIN-CONTAINING PROTEIN"/>
    <property type="match status" value="1"/>
</dbReference>
<dbReference type="Proteomes" id="UP000177622">
    <property type="component" value="Unassembled WGS sequence"/>
</dbReference>
<reference evidence="2 3" key="1">
    <citation type="journal article" date="2016" name="Sci. Rep.">
        <title>Penicillium arizonense, a new, genome sequenced fungal species, reveals a high chemical diversity in secreted metabolites.</title>
        <authorList>
            <person name="Grijseels S."/>
            <person name="Nielsen J.C."/>
            <person name="Randelovic M."/>
            <person name="Nielsen J."/>
            <person name="Nielsen K.F."/>
            <person name="Workman M."/>
            <person name="Frisvad J.C."/>
        </authorList>
    </citation>
    <scope>NUCLEOTIDE SEQUENCE [LARGE SCALE GENOMIC DNA]</scope>
    <source>
        <strain evidence="2 3">CBS 141311</strain>
    </source>
</reference>
<dbReference type="EMBL" id="LXJU01000033">
    <property type="protein sequence ID" value="OGE48064.1"/>
    <property type="molecule type" value="Genomic_DNA"/>
</dbReference>
<dbReference type="Gene3D" id="3.40.630.30">
    <property type="match status" value="1"/>
</dbReference>
<gene>
    <name evidence="2" type="ORF">PENARI_c033G02623</name>
</gene>
<dbReference type="AlphaFoldDB" id="A0A1F5L4A2"/>
<dbReference type="InterPro" id="IPR000182">
    <property type="entry name" value="GNAT_dom"/>
</dbReference>
<dbReference type="OrthoDB" id="630895at2759"/>
<dbReference type="InterPro" id="IPR051531">
    <property type="entry name" value="N-acetyltransferase"/>
</dbReference>
<dbReference type="PROSITE" id="PS51186">
    <property type="entry name" value="GNAT"/>
    <property type="match status" value="1"/>
</dbReference>
<sequence>MAAAPNPMAMSTKRICLRRLIPDDFQLLGLLNNDEGVMTYLDHEPPSVEKVKFEVQHIIDYYTRWPKFGRWIAEGLKGEFLGWFCLAGSEQEMPATLELGYRLRRQYWGMGLATEGARLLLGYAFSHHPTVERVIGITMFINERSRHVMEKCGMRHAKTFHLIFEDPLPGTEHGEVLYEITKDEWKKQQT</sequence>
<dbReference type="STRING" id="1835702.A0A1F5L4A2"/>
<dbReference type="PANTHER" id="PTHR43792">
    <property type="entry name" value="GNAT FAMILY, PUTATIVE (AFU_ORTHOLOGUE AFUA_3G00765)-RELATED-RELATED"/>
    <property type="match status" value="1"/>
</dbReference>
<keyword evidence="3" id="KW-1185">Reference proteome</keyword>
<comment type="caution">
    <text evidence="2">The sequence shown here is derived from an EMBL/GenBank/DDBJ whole genome shotgun (WGS) entry which is preliminary data.</text>
</comment>
<dbReference type="Pfam" id="PF13302">
    <property type="entry name" value="Acetyltransf_3"/>
    <property type="match status" value="1"/>
</dbReference>
<dbReference type="SUPFAM" id="SSF55729">
    <property type="entry name" value="Acyl-CoA N-acyltransferases (Nat)"/>
    <property type="match status" value="1"/>
</dbReference>
<dbReference type="InterPro" id="IPR016181">
    <property type="entry name" value="Acyl_CoA_acyltransferase"/>
</dbReference>
<name>A0A1F5L4A2_PENAI</name>
<evidence type="ECO:0000313" key="3">
    <source>
        <dbReference type="Proteomes" id="UP000177622"/>
    </source>
</evidence>
<accession>A0A1F5L4A2</accession>
<protein>
    <recommendedName>
        <fullName evidence="1">N-acetyltransferase domain-containing protein</fullName>
    </recommendedName>
</protein>
<organism evidence="2 3">
    <name type="scientific">Penicillium arizonense</name>
    <dbReference type="NCBI Taxonomy" id="1835702"/>
    <lineage>
        <taxon>Eukaryota</taxon>
        <taxon>Fungi</taxon>
        <taxon>Dikarya</taxon>
        <taxon>Ascomycota</taxon>
        <taxon>Pezizomycotina</taxon>
        <taxon>Eurotiomycetes</taxon>
        <taxon>Eurotiomycetidae</taxon>
        <taxon>Eurotiales</taxon>
        <taxon>Aspergillaceae</taxon>
        <taxon>Penicillium</taxon>
    </lineage>
</organism>
<evidence type="ECO:0000313" key="2">
    <source>
        <dbReference type="EMBL" id="OGE48064.1"/>
    </source>
</evidence>